<dbReference type="Gene3D" id="1.10.1240.50">
    <property type="match status" value="1"/>
</dbReference>
<dbReference type="EMBL" id="SGBD01000003">
    <property type="protein sequence ID" value="RZD14305.1"/>
    <property type="molecule type" value="Genomic_DNA"/>
</dbReference>
<evidence type="ECO:0000259" key="1">
    <source>
        <dbReference type="Pfam" id="PF22448"/>
    </source>
</evidence>
<evidence type="ECO:0000313" key="2">
    <source>
        <dbReference type="EMBL" id="RZD14305.1"/>
    </source>
</evidence>
<proteinExistence type="predicted"/>
<sequence length="105" mass="11623">MQGIENGLIELPERHIATPPALQAGRKKAGNTGCYKYIKKVYDGGNTSDISAIDFKAAKYAILKGFNPNDIKKAIMQYSPDIVIRKKGHIEDYLSRTLKNASARL</sequence>
<dbReference type="Pfam" id="PF22448">
    <property type="entry name" value="RepB_primase_C"/>
    <property type="match status" value="1"/>
</dbReference>
<gene>
    <name evidence="2" type="ORF">EVJ47_06465</name>
</gene>
<evidence type="ECO:0000313" key="3">
    <source>
        <dbReference type="Proteomes" id="UP000320813"/>
    </source>
</evidence>
<dbReference type="Proteomes" id="UP000320813">
    <property type="component" value="Unassembled WGS sequence"/>
</dbReference>
<feature type="domain" description="RepB/MobA-like C-terminal" evidence="1">
    <location>
        <begin position="49"/>
        <end position="101"/>
    </location>
</feature>
<reference evidence="2 3" key="1">
    <citation type="submission" date="2019-01" db="EMBL/GenBank/DDBJ databases">
        <title>Insights into ecological role of a new deltaproteobacterial order Candidatus Sinidesulfobacterales (Sva0485) by metagenomics and metatranscriptomics.</title>
        <authorList>
            <person name="Tan S."/>
            <person name="Liu J."/>
            <person name="Fang Y."/>
            <person name="Hedlund B.P."/>
            <person name="Lian Z.H."/>
            <person name="Huang L.Y."/>
            <person name="Li J.T."/>
            <person name="Huang L.N."/>
            <person name="Li W.J."/>
            <person name="Jiang H.C."/>
            <person name="Dong H.L."/>
            <person name="Shu W.S."/>
        </authorList>
    </citation>
    <scope>NUCLEOTIDE SEQUENCE [LARGE SCALE GENOMIC DNA]</scope>
    <source>
        <strain evidence="2">AP3</strain>
    </source>
</reference>
<dbReference type="AlphaFoldDB" id="A0A519BAJ8"/>
<accession>A0A519BAJ8</accession>
<comment type="caution">
    <text evidence="2">The sequence shown here is derived from an EMBL/GenBank/DDBJ whole genome shotgun (WGS) entry which is preliminary data.</text>
</comment>
<dbReference type="InterPro" id="IPR054366">
    <property type="entry name" value="RepB/MobA-like_C"/>
</dbReference>
<organism evidence="2 3">
    <name type="scientific">Candidatus Acidulodesulfobacterium ferriphilum</name>
    <dbReference type="NCBI Taxonomy" id="2597223"/>
    <lineage>
        <taxon>Bacteria</taxon>
        <taxon>Deltaproteobacteria</taxon>
        <taxon>Candidatus Acidulodesulfobacterales</taxon>
        <taxon>Candidatus Acidulodesulfobacterium</taxon>
    </lineage>
</organism>
<name>A0A519BAJ8_9DELT</name>
<protein>
    <recommendedName>
        <fullName evidence="1">RepB/MobA-like C-terminal domain-containing protein</fullName>
    </recommendedName>
</protein>